<comment type="caution">
    <text evidence="3">The sequence shown here is derived from an EMBL/GenBank/DDBJ whole genome shotgun (WGS) entry which is preliminary data.</text>
</comment>
<name>A0A2K3QCP4_9HYPO</name>
<evidence type="ECO:0000313" key="4">
    <source>
        <dbReference type="Proteomes" id="UP000236621"/>
    </source>
</evidence>
<feature type="transmembrane region" description="Helical" evidence="2">
    <location>
        <begin position="185"/>
        <end position="210"/>
    </location>
</feature>
<dbReference type="PANTHER" id="PTHR35184:SF1">
    <property type="entry name" value="INTEGRAL MEMBRANE PROTEIN"/>
    <property type="match status" value="1"/>
</dbReference>
<feature type="transmembrane region" description="Helical" evidence="2">
    <location>
        <begin position="230"/>
        <end position="253"/>
    </location>
</feature>
<accession>A0A2K3QCP4</accession>
<feature type="region of interest" description="Disordered" evidence="1">
    <location>
        <begin position="304"/>
        <end position="349"/>
    </location>
</feature>
<evidence type="ECO:0000256" key="2">
    <source>
        <dbReference type="SAM" id="Phobius"/>
    </source>
</evidence>
<feature type="transmembrane region" description="Helical" evidence="2">
    <location>
        <begin position="42"/>
        <end position="61"/>
    </location>
</feature>
<keyword evidence="2" id="KW-0812">Transmembrane</keyword>
<feature type="transmembrane region" description="Helical" evidence="2">
    <location>
        <begin position="105"/>
        <end position="127"/>
    </location>
</feature>
<feature type="compositionally biased region" description="Basic and acidic residues" evidence="1">
    <location>
        <begin position="310"/>
        <end position="322"/>
    </location>
</feature>
<keyword evidence="2" id="KW-1133">Transmembrane helix</keyword>
<evidence type="ECO:0008006" key="5">
    <source>
        <dbReference type="Google" id="ProtNLM"/>
    </source>
</evidence>
<dbReference type="OrthoDB" id="3357002at2759"/>
<dbReference type="PANTHER" id="PTHR35184">
    <property type="entry name" value="YALI0C10208P"/>
    <property type="match status" value="1"/>
</dbReference>
<evidence type="ECO:0000256" key="1">
    <source>
        <dbReference type="SAM" id="MobiDB-lite"/>
    </source>
</evidence>
<proteinExistence type="predicted"/>
<keyword evidence="4" id="KW-1185">Reference proteome</keyword>
<reference evidence="3 4" key="1">
    <citation type="submission" date="2017-08" db="EMBL/GenBank/DDBJ databases">
        <title>Harnessing the power of phylogenomics to disentangle the directionality and signatures of interkingdom host jumping in the parasitic fungal genus Tolypocladium.</title>
        <authorList>
            <person name="Quandt C.A."/>
            <person name="Patterson W."/>
            <person name="Spatafora J.W."/>
        </authorList>
    </citation>
    <scope>NUCLEOTIDE SEQUENCE [LARGE SCALE GENOMIC DNA]</scope>
    <source>
        <strain evidence="3 4">CBS 113982</strain>
    </source>
</reference>
<feature type="transmembrane region" description="Helical" evidence="2">
    <location>
        <begin position="73"/>
        <end position="93"/>
    </location>
</feature>
<keyword evidence="2" id="KW-0472">Membrane</keyword>
<dbReference type="Proteomes" id="UP000236621">
    <property type="component" value="Unassembled WGS sequence"/>
</dbReference>
<protein>
    <recommendedName>
        <fullName evidence="5">Family c-likeg-protein-coupled receptor protein</fullName>
    </recommendedName>
</protein>
<dbReference type="EMBL" id="NRSZ01000779">
    <property type="protein sequence ID" value="PNY25308.1"/>
    <property type="molecule type" value="Genomic_DNA"/>
</dbReference>
<sequence>MSLSNGPAGGQPSPLEALEKQGAPYPPQYAALGGEPTTSVDVPISAVFILIFILSAALNMTIFRLNMARGHKFILSAVVFGFSMARILTNVMRIAWACRPHNGRIAIAASIFTNAGVVLLFIVNLILAQRLLRAHQPRLGWSQPVRLAFRGLFVCVVSCLVMIIIAVVYSFYTLDVDTLRRVHDVLLFGITFLVVLAFLPVPIIAVALLLPRSEPVDGFGTGSMRTKILLVLFTSVLLTFGGGFRAAAAYVTRPLADPAWIDHRAIFYCVNFTIEIIVVFTYALARFDRRFYIPNGSCRPGDYSRGAGAEAEKAAVSDEEQRQTSAGAAAAGEGAESRLPDEHDEQEAV</sequence>
<organism evidence="3 4">
    <name type="scientific">Tolypocladium capitatum</name>
    <dbReference type="NCBI Taxonomy" id="45235"/>
    <lineage>
        <taxon>Eukaryota</taxon>
        <taxon>Fungi</taxon>
        <taxon>Dikarya</taxon>
        <taxon>Ascomycota</taxon>
        <taxon>Pezizomycotina</taxon>
        <taxon>Sordariomycetes</taxon>
        <taxon>Hypocreomycetidae</taxon>
        <taxon>Hypocreales</taxon>
        <taxon>Ophiocordycipitaceae</taxon>
        <taxon>Tolypocladium</taxon>
    </lineage>
</organism>
<feature type="transmembrane region" description="Helical" evidence="2">
    <location>
        <begin position="147"/>
        <end position="173"/>
    </location>
</feature>
<dbReference type="STRING" id="45235.A0A2K3QCP4"/>
<dbReference type="Pfam" id="PF11309">
    <property type="entry name" value="DUF3112"/>
    <property type="match status" value="1"/>
</dbReference>
<gene>
    <name evidence="3" type="ORF">TCAP_04755</name>
</gene>
<dbReference type="InterPro" id="IPR021460">
    <property type="entry name" value="DUF3112"/>
</dbReference>
<evidence type="ECO:0000313" key="3">
    <source>
        <dbReference type="EMBL" id="PNY25308.1"/>
    </source>
</evidence>
<feature type="transmembrane region" description="Helical" evidence="2">
    <location>
        <begin position="265"/>
        <end position="285"/>
    </location>
</feature>
<dbReference type="AlphaFoldDB" id="A0A2K3QCP4"/>